<dbReference type="EMBL" id="OB660451">
    <property type="protein sequence ID" value="CAD7224851.1"/>
    <property type="molecule type" value="Genomic_DNA"/>
</dbReference>
<protein>
    <submittedName>
        <fullName evidence="3">Uncharacterized protein</fullName>
    </submittedName>
</protein>
<dbReference type="Gene3D" id="1.10.3520.10">
    <property type="entry name" value="Glycolipid transfer protein"/>
    <property type="match status" value="1"/>
</dbReference>
<gene>
    <name evidence="3" type="ORF">CTOB1V02_LOCUS2804</name>
</gene>
<dbReference type="PANTHER" id="PTHR10219">
    <property type="entry name" value="GLYCOLIPID TRANSFER PROTEIN-RELATED"/>
    <property type="match status" value="1"/>
</dbReference>
<dbReference type="GO" id="GO:0032691">
    <property type="term" value="P:negative regulation of interleukin-1 beta production"/>
    <property type="evidence" value="ECO:0007669"/>
    <property type="project" value="UniProtKB-ARBA"/>
</dbReference>
<feature type="compositionally biased region" description="Polar residues" evidence="2">
    <location>
        <begin position="10"/>
        <end position="20"/>
    </location>
</feature>
<evidence type="ECO:0000313" key="3">
    <source>
        <dbReference type="EMBL" id="CAD7224851.1"/>
    </source>
</evidence>
<dbReference type="OrthoDB" id="116883at2759"/>
<name>A0A7R8W9J4_9CRUS</name>
<comment type="similarity">
    <text evidence="1">Belongs to the GLTP family.</text>
</comment>
<dbReference type="GO" id="GO:1902388">
    <property type="term" value="F:ceramide 1-phosphate transfer activity"/>
    <property type="evidence" value="ECO:0007669"/>
    <property type="project" value="TreeGrafter"/>
</dbReference>
<dbReference type="InterPro" id="IPR036497">
    <property type="entry name" value="GLTP_sf"/>
</dbReference>
<dbReference type="GO" id="GO:1902387">
    <property type="term" value="F:ceramide 1-phosphate binding"/>
    <property type="evidence" value="ECO:0007669"/>
    <property type="project" value="TreeGrafter"/>
</dbReference>
<dbReference type="GO" id="GO:0016020">
    <property type="term" value="C:membrane"/>
    <property type="evidence" value="ECO:0007669"/>
    <property type="project" value="TreeGrafter"/>
</dbReference>
<reference evidence="3" key="1">
    <citation type="submission" date="2020-11" db="EMBL/GenBank/DDBJ databases">
        <authorList>
            <person name="Tran Van P."/>
        </authorList>
    </citation>
    <scope>NUCLEOTIDE SEQUENCE</scope>
</reference>
<sequence length="238" mass="27645">MSEEPKSEEVNGTSTPSPTTDGRLVPITLDDRPFSFVVLHSHLKDCITHEEVDLQYYILFYHEFYKFFNLLGTLFGFVASDVEQKVKILKGLRESEEHGHQLHTVKSMLDYETENSLHKKNPNNGSRTLLRLHRALNFIYEFLTELCALEDEEKGLSHICQDTYNRTLSHFHSWPIRKCVSMAAYALPTKKGLMHKAIQDPSEVTMITEILPETLNSIQTVYDRCQQMYLERELHDLP</sequence>
<evidence type="ECO:0000256" key="2">
    <source>
        <dbReference type="SAM" id="MobiDB-lite"/>
    </source>
</evidence>
<feature type="region of interest" description="Disordered" evidence="2">
    <location>
        <begin position="1"/>
        <end position="24"/>
    </location>
</feature>
<organism evidence="3">
    <name type="scientific">Cyprideis torosa</name>
    <dbReference type="NCBI Taxonomy" id="163714"/>
    <lineage>
        <taxon>Eukaryota</taxon>
        <taxon>Metazoa</taxon>
        <taxon>Ecdysozoa</taxon>
        <taxon>Arthropoda</taxon>
        <taxon>Crustacea</taxon>
        <taxon>Oligostraca</taxon>
        <taxon>Ostracoda</taxon>
        <taxon>Podocopa</taxon>
        <taxon>Podocopida</taxon>
        <taxon>Cytherocopina</taxon>
        <taxon>Cytheroidea</taxon>
        <taxon>Cytherideidae</taxon>
        <taxon>Cyprideis</taxon>
    </lineage>
</organism>
<dbReference type="SUPFAM" id="SSF110004">
    <property type="entry name" value="Glycolipid transfer protein, GLTP"/>
    <property type="match status" value="1"/>
</dbReference>
<proteinExistence type="inferred from homology"/>
<dbReference type="AlphaFoldDB" id="A0A7R8W9J4"/>
<dbReference type="PANTHER" id="PTHR10219:SF43">
    <property type="entry name" value="GLYCOLIPID TRANSFER PROTEIN DOMAIN-CONTAINING PROTEIN"/>
    <property type="match status" value="1"/>
</dbReference>
<evidence type="ECO:0000256" key="1">
    <source>
        <dbReference type="ARBA" id="ARBA00007148"/>
    </source>
</evidence>
<dbReference type="Pfam" id="PF08718">
    <property type="entry name" value="GLTP"/>
    <property type="match status" value="1"/>
</dbReference>
<dbReference type="GO" id="GO:0005829">
    <property type="term" value="C:cytosol"/>
    <property type="evidence" value="ECO:0007669"/>
    <property type="project" value="TreeGrafter"/>
</dbReference>
<dbReference type="FunFam" id="1.10.3520.10:FF:000002">
    <property type="entry name" value="Ceramide-1-phosphate transfer protein"/>
    <property type="match status" value="1"/>
</dbReference>
<dbReference type="InterPro" id="IPR014830">
    <property type="entry name" value="Glycolipid_transfer_prot_dom"/>
</dbReference>
<accession>A0A7R8W9J4</accession>